<protein>
    <submittedName>
        <fullName evidence="2">Uncharacterized protein</fullName>
    </submittedName>
</protein>
<dbReference type="EMBL" id="GBRH01240691">
    <property type="protein sequence ID" value="JAD57204.1"/>
    <property type="molecule type" value="Transcribed_RNA"/>
</dbReference>
<reference evidence="2" key="1">
    <citation type="submission" date="2014-09" db="EMBL/GenBank/DDBJ databases">
        <authorList>
            <person name="Magalhaes I.L.F."/>
            <person name="Oliveira U."/>
            <person name="Santos F.R."/>
            <person name="Vidigal T.H.D.A."/>
            <person name="Brescovit A.D."/>
            <person name="Santos A.J."/>
        </authorList>
    </citation>
    <scope>NUCLEOTIDE SEQUENCE</scope>
    <source>
        <tissue evidence="2">Shoot tissue taken approximately 20 cm above the soil surface</tissue>
    </source>
</reference>
<proteinExistence type="predicted"/>
<feature type="region of interest" description="Disordered" evidence="1">
    <location>
        <begin position="37"/>
        <end position="59"/>
    </location>
</feature>
<reference evidence="2" key="2">
    <citation type="journal article" date="2015" name="Data Brief">
        <title>Shoot transcriptome of the giant reed, Arundo donax.</title>
        <authorList>
            <person name="Barrero R.A."/>
            <person name="Guerrero F.D."/>
            <person name="Moolhuijzen P."/>
            <person name="Goolsby J.A."/>
            <person name="Tidwell J."/>
            <person name="Bellgard S.E."/>
            <person name="Bellgard M.I."/>
        </authorList>
    </citation>
    <scope>NUCLEOTIDE SEQUENCE</scope>
    <source>
        <tissue evidence="2">Shoot tissue taken approximately 20 cm above the soil surface</tissue>
    </source>
</reference>
<evidence type="ECO:0000256" key="1">
    <source>
        <dbReference type="SAM" id="MobiDB-lite"/>
    </source>
</evidence>
<name>A0A0A9AZQ0_ARUDO</name>
<sequence length="59" mass="6642">MICTKNHQPKQASHLELLAFIHLKLSCNSTKISVPRAAHTKRQVAQLKREASTSQNYSP</sequence>
<dbReference type="AlphaFoldDB" id="A0A0A9AZQ0"/>
<accession>A0A0A9AZQ0</accession>
<evidence type="ECO:0000313" key="2">
    <source>
        <dbReference type="EMBL" id="JAD57204.1"/>
    </source>
</evidence>
<organism evidence="2">
    <name type="scientific">Arundo donax</name>
    <name type="common">Giant reed</name>
    <name type="synonym">Donax arundinaceus</name>
    <dbReference type="NCBI Taxonomy" id="35708"/>
    <lineage>
        <taxon>Eukaryota</taxon>
        <taxon>Viridiplantae</taxon>
        <taxon>Streptophyta</taxon>
        <taxon>Embryophyta</taxon>
        <taxon>Tracheophyta</taxon>
        <taxon>Spermatophyta</taxon>
        <taxon>Magnoliopsida</taxon>
        <taxon>Liliopsida</taxon>
        <taxon>Poales</taxon>
        <taxon>Poaceae</taxon>
        <taxon>PACMAD clade</taxon>
        <taxon>Arundinoideae</taxon>
        <taxon>Arundineae</taxon>
        <taxon>Arundo</taxon>
    </lineage>
</organism>